<dbReference type="EMBL" id="RXIA01000013">
    <property type="protein sequence ID" value="RVU70766.1"/>
    <property type="molecule type" value="Genomic_DNA"/>
</dbReference>
<dbReference type="InterPro" id="IPR028082">
    <property type="entry name" value="Peripla_BP_I"/>
</dbReference>
<sequence>MSEIKYDRVKKKLKSLIENGEYAAGDKLPTESELMKKFDVSRYTIRRAAGELENEHYIYRIQGGGMYVDEWQKQRKVGNNTKMIGIITTHLADYIFPRIISGTDRILSGNGYSLILSNTHNDRENENRAIQRMIGNQVDGIIIEPSQSALPYRNMEYYQKIKDANIPALFINAHYPELDFPYLEVNDLQAEQEMTDHLIEMGHKRILGMFQVDDMQGANRLRGFLDAYLAHPEISYMSQTIMYQSTQDMNPIFKRAVSALQSNEPPTAVICYNDELAIQMMNVIKSLDLKIPDDVSIVGFDDFIMGHYVIPKLTTVQHPKEKMGVDAAKMIIDMINGKKVESKKYKLNLIYNDSIKKTDEDRKKK</sequence>
<gene>
    <name evidence="5" type="ORF">EJK17_05845</name>
</gene>
<dbReference type="PANTHER" id="PTHR30146:SF150">
    <property type="entry name" value="ARABINOSE METABOLISM TRANSCRIPTIONAL REPRESSOR"/>
    <property type="match status" value="1"/>
</dbReference>
<dbReference type="PROSITE" id="PS50949">
    <property type="entry name" value="HTH_GNTR"/>
    <property type="match status" value="1"/>
</dbReference>
<reference evidence="5 6" key="1">
    <citation type="submission" date="2018-12" db="EMBL/GenBank/DDBJ databases">
        <authorList>
            <person name="Meng J."/>
        </authorList>
    </citation>
    <scope>NUCLEOTIDE SEQUENCE [LARGE SCALE GENOMIC DNA]</scope>
    <source>
        <strain evidence="5 6">HT111-2</strain>
    </source>
</reference>
<dbReference type="GO" id="GO:0003700">
    <property type="term" value="F:DNA-binding transcription factor activity"/>
    <property type="evidence" value="ECO:0007669"/>
    <property type="project" value="InterPro"/>
</dbReference>
<dbReference type="PANTHER" id="PTHR30146">
    <property type="entry name" value="LACI-RELATED TRANSCRIPTIONAL REPRESSOR"/>
    <property type="match status" value="1"/>
</dbReference>
<dbReference type="Gene3D" id="1.10.10.10">
    <property type="entry name" value="Winged helix-like DNA-binding domain superfamily/Winged helix DNA-binding domain"/>
    <property type="match status" value="1"/>
</dbReference>
<dbReference type="InterPro" id="IPR036390">
    <property type="entry name" value="WH_DNA-bd_sf"/>
</dbReference>
<dbReference type="InterPro" id="IPR036388">
    <property type="entry name" value="WH-like_DNA-bd_sf"/>
</dbReference>
<evidence type="ECO:0000259" key="4">
    <source>
        <dbReference type="PROSITE" id="PS50949"/>
    </source>
</evidence>
<keyword evidence="3" id="KW-0804">Transcription</keyword>
<dbReference type="SUPFAM" id="SSF46785">
    <property type="entry name" value="Winged helix' DNA-binding domain"/>
    <property type="match status" value="1"/>
</dbReference>
<organism evidence="5 6">
    <name type="scientific">Lactobacillus xujianguonis</name>
    <dbReference type="NCBI Taxonomy" id="2495899"/>
    <lineage>
        <taxon>Bacteria</taxon>
        <taxon>Bacillati</taxon>
        <taxon>Bacillota</taxon>
        <taxon>Bacilli</taxon>
        <taxon>Lactobacillales</taxon>
        <taxon>Lactobacillaceae</taxon>
        <taxon>Lactobacillus</taxon>
    </lineage>
</organism>
<comment type="caution">
    <text evidence="5">The sequence shown here is derived from an EMBL/GenBank/DDBJ whole genome shotgun (WGS) entry which is preliminary data.</text>
</comment>
<dbReference type="InterPro" id="IPR000524">
    <property type="entry name" value="Tscrpt_reg_HTH_GntR"/>
</dbReference>
<evidence type="ECO:0000256" key="2">
    <source>
        <dbReference type="ARBA" id="ARBA00023125"/>
    </source>
</evidence>
<evidence type="ECO:0000256" key="1">
    <source>
        <dbReference type="ARBA" id="ARBA00023015"/>
    </source>
</evidence>
<proteinExistence type="predicted"/>
<dbReference type="CDD" id="cd01541">
    <property type="entry name" value="PBP1_AraR"/>
    <property type="match status" value="1"/>
</dbReference>
<dbReference type="GO" id="GO:0000976">
    <property type="term" value="F:transcription cis-regulatory region binding"/>
    <property type="evidence" value="ECO:0007669"/>
    <property type="project" value="TreeGrafter"/>
</dbReference>
<evidence type="ECO:0000256" key="3">
    <source>
        <dbReference type="ARBA" id="ARBA00023163"/>
    </source>
</evidence>
<keyword evidence="2" id="KW-0238">DNA-binding</keyword>
<dbReference type="Pfam" id="PF13377">
    <property type="entry name" value="Peripla_BP_3"/>
    <property type="match status" value="1"/>
</dbReference>
<dbReference type="PRINTS" id="PR00035">
    <property type="entry name" value="HTHGNTR"/>
</dbReference>
<keyword evidence="1" id="KW-0805">Transcription regulation</keyword>
<evidence type="ECO:0000313" key="5">
    <source>
        <dbReference type="EMBL" id="RVU70766.1"/>
    </source>
</evidence>
<dbReference type="SUPFAM" id="SSF53822">
    <property type="entry name" value="Periplasmic binding protein-like I"/>
    <property type="match status" value="1"/>
</dbReference>
<dbReference type="Gene3D" id="3.40.50.2300">
    <property type="match status" value="2"/>
</dbReference>
<dbReference type="Proteomes" id="UP000288291">
    <property type="component" value="Unassembled WGS sequence"/>
</dbReference>
<keyword evidence="6" id="KW-1185">Reference proteome</keyword>
<name>A0A437SV09_9LACO</name>
<dbReference type="CDD" id="cd07377">
    <property type="entry name" value="WHTH_GntR"/>
    <property type="match status" value="1"/>
</dbReference>
<dbReference type="InterPro" id="IPR046335">
    <property type="entry name" value="LacI/GalR-like_sensor"/>
</dbReference>
<dbReference type="RefSeq" id="WP_103661573.1">
    <property type="nucleotide sequence ID" value="NZ_ML136881.1"/>
</dbReference>
<dbReference type="Pfam" id="PF00392">
    <property type="entry name" value="GntR"/>
    <property type="match status" value="1"/>
</dbReference>
<feature type="domain" description="HTH gntR-type" evidence="4">
    <location>
        <begin position="3"/>
        <end position="71"/>
    </location>
</feature>
<evidence type="ECO:0000313" key="6">
    <source>
        <dbReference type="Proteomes" id="UP000288291"/>
    </source>
</evidence>
<protein>
    <submittedName>
        <fullName evidence="5">GntR family transcriptional regulator</fullName>
    </submittedName>
</protein>
<dbReference type="AlphaFoldDB" id="A0A437SV09"/>
<dbReference type="SMART" id="SM00345">
    <property type="entry name" value="HTH_GNTR"/>
    <property type="match status" value="1"/>
</dbReference>
<accession>A0A437SV09</accession>
<dbReference type="InterPro" id="IPR033532">
    <property type="entry name" value="AraR_ligand_bind_dom"/>
</dbReference>